<evidence type="ECO:0000313" key="1">
    <source>
        <dbReference type="EMBL" id="PYE79681.1"/>
    </source>
</evidence>
<organism evidence="1 2">
    <name type="scientific">Winogradskyella epiphytica</name>
    <dbReference type="NCBI Taxonomy" id="262005"/>
    <lineage>
        <taxon>Bacteria</taxon>
        <taxon>Pseudomonadati</taxon>
        <taxon>Bacteroidota</taxon>
        <taxon>Flavobacteriia</taxon>
        <taxon>Flavobacteriales</taxon>
        <taxon>Flavobacteriaceae</taxon>
        <taxon>Winogradskyella</taxon>
    </lineage>
</organism>
<protein>
    <submittedName>
        <fullName evidence="1">Uncharacterized protein</fullName>
    </submittedName>
</protein>
<dbReference type="RefSeq" id="WP_110476498.1">
    <property type="nucleotide sequence ID" value="NZ_BMWQ01000010.1"/>
</dbReference>
<evidence type="ECO:0000313" key="2">
    <source>
        <dbReference type="Proteomes" id="UP000248054"/>
    </source>
</evidence>
<keyword evidence="2" id="KW-1185">Reference proteome</keyword>
<dbReference type="EMBL" id="QJTD01000009">
    <property type="protein sequence ID" value="PYE79681.1"/>
    <property type="molecule type" value="Genomic_DNA"/>
</dbReference>
<sequence>MLVNNPADKIITLLEKLILYKNTKEEINNIILKLKDEVYKVRFVEPKDDKFYSFKVKKRIGILSKNFQANQSEENSKAIIDFLIELREIDTES</sequence>
<reference evidence="1 2" key="1">
    <citation type="submission" date="2018-06" db="EMBL/GenBank/DDBJ databases">
        <title>Genomic Encyclopedia of Type Strains, Phase III (KMG-III): the genomes of soil and plant-associated and newly described type strains.</title>
        <authorList>
            <person name="Whitman W."/>
        </authorList>
    </citation>
    <scope>NUCLEOTIDE SEQUENCE [LARGE SCALE GENOMIC DNA]</scope>
    <source>
        <strain evidence="1 2">CECT 7945</strain>
    </source>
</reference>
<gene>
    <name evidence="1" type="ORF">DFQ11_10968</name>
</gene>
<comment type="caution">
    <text evidence="1">The sequence shown here is derived from an EMBL/GenBank/DDBJ whole genome shotgun (WGS) entry which is preliminary data.</text>
</comment>
<dbReference type="Proteomes" id="UP000248054">
    <property type="component" value="Unassembled WGS sequence"/>
</dbReference>
<dbReference type="AlphaFoldDB" id="A0A2V4WTH8"/>
<name>A0A2V4WTH8_9FLAO</name>
<proteinExistence type="predicted"/>
<accession>A0A2V4WTH8</accession>